<dbReference type="EMBL" id="VWSH01000004">
    <property type="protein sequence ID" value="KAA5532677.1"/>
    <property type="molecule type" value="Genomic_DNA"/>
</dbReference>
<protein>
    <submittedName>
        <fullName evidence="1">DUF5131 family protein</fullName>
    </submittedName>
</protein>
<dbReference type="Pfam" id="PF07505">
    <property type="entry name" value="DUF5131"/>
    <property type="match status" value="1"/>
</dbReference>
<dbReference type="RefSeq" id="WP_150034257.1">
    <property type="nucleotide sequence ID" value="NZ_VWSH01000004.1"/>
</dbReference>
<gene>
    <name evidence="1" type="ORF">F0919_18015</name>
</gene>
<comment type="caution">
    <text evidence="1">The sequence shown here is derived from an EMBL/GenBank/DDBJ whole genome shotgun (WGS) entry which is preliminary data.</text>
</comment>
<proteinExistence type="predicted"/>
<dbReference type="Proteomes" id="UP000323632">
    <property type="component" value="Unassembled WGS sequence"/>
</dbReference>
<evidence type="ECO:0000313" key="2">
    <source>
        <dbReference type="Proteomes" id="UP000323632"/>
    </source>
</evidence>
<sequence length="263" mass="30787">MGKESSIAWTDHTWNIARGCSKVDADCKFCYMYRQSLNNTRYDPAQVIRTKTVFNLPLTIKEPSRIFTCSLTDFFHPDIDSYRHEAWDIIRRCPQHTFQILTKRPERIPECLPADWGEGWDNVWLGTSIGSQGAIERMVSLVTEIDAKVKFLSLEPLHGEIDLSKAMKYYEQLKESFHVLPGIDWVIVGGESGNENGKYRYRPCELEWIRKIINDCKREHISVFVKQLGTHLSKQLKLKDRHGGDMDEWPEDLRIRDFPKYNF</sequence>
<dbReference type="InterPro" id="IPR011101">
    <property type="entry name" value="DUF5131"/>
</dbReference>
<accession>A0A5M6CC17</accession>
<dbReference type="AlphaFoldDB" id="A0A5M6CC17"/>
<keyword evidence="2" id="KW-1185">Reference proteome</keyword>
<evidence type="ECO:0000313" key="1">
    <source>
        <dbReference type="EMBL" id="KAA5532677.1"/>
    </source>
</evidence>
<name>A0A5M6CC17_9BACT</name>
<reference evidence="1 2" key="1">
    <citation type="submission" date="2019-09" db="EMBL/GenBank/DDBJ databases">
        <title>Genome sequence and assembly of Taibaiella sp.</title>
        <authorList>
            <person name="Chhetri G."/>
        </authorList>
    </citation>
    <scope>NUCLEOTIDE SEQUENCE [LARGE SCALE GENOMIC DNA]</scope>
    <source>
        <strain evidence="1 2">KVB11</strain>
    </source>
</reference>
<organism evidence="1 2">
    <name type="scientific">Taibaiella lutea</name>
    <dbReference type="NCBI Taxonomy" id="2608001"/>
    <lineage>
        <taxon>Bacteria</taxon>
        <taxon>Pseudomonadati</taxon>
        <taxon>Bacteroidota</taxon>
        <taxon>Chitinophagia</taxon>
        <taxon>Chitinophagales</taxon>
        <taxon>Chitinophagaceae</taxon>
        <taxon>Taibaiella</taxon>
    </lineage>
</organism>